<protein>
    <recommendedName>
        <fullName evidence="9">TRAF3-interacting protein 1</fullName>
    </recommendedName>
</protein>
<feature type="compositionally biased region" description="Basic and acidic residues" evidence="10">
    <location>
        <begin position="275"/>
        <end position="287"/>
    </location>
</feature>
<proteinExistence type="inferred from homology"/>
<reference evidence="12" key="1">
    <citation type="submission" date="2015-12" db="EMBL/GenBank/DDBJ databases">
        <title>De novo transcriptome assembly of four potential Pierce s Disease insect vectors from Arizona vineyards.</title>
        <authorList>
            <person name="Tassone E.E."/>
        </authorList>
    </citation>
    <scope>NUCLEOTIDE SEQUENCE</scope>
</reference>
<organism evidence="12">
    <name type="scientific">Clastoptera arizonana</name>
    <name type="common">Arizona spittle bug</name>
    <dbReference type="NCBI Taxonomy" id="38151"/>
    <lineage>
        <taxon>Eukaryota</taxon>
        <taxon>Metazoa</taxon>
        <taxon>Ecdysozoa</taxon>
        <taxon>Arthropoda</taxon>
        <taxon>Hexapoda</taxon>
        <taxon>Insecta</taxon>
        <taxon>Pterygota</taxon>
        <taxon>Neoptera</taxon>
        <taxon>Paraneoptera</taxon>
        <taxon>Hemiptera</taxon>
        <taxon>Auchenorrhyncha</taxon>
        <taxon>Cercopoidea</taxon>
        <taxon>Clastopteridae</taxon>
        <taxon>Clastoptera</taxon>
    </lineage>
</organism>
<gene>
    <name evidence="12" type="ORF">g.5733</name>
</gene>
<feature type="non-terminal residue" evidence="12">
    <location>
        <position position="287"/>
    </location>
</feature>
<dbReference type="GO" id="GO:0048513">
    <property type="term" value="P:animal organ development"/>
    <property type="evidence" value="ECO:0007669"/>
    <property type="project" value="UniProtKB-ARBA"/>
</dbReference>
<keyword evidence="7" id="KW-0966">Cell projection</keyword>
<comment type="similarity">
    <text evidence="8">Belongs to the TRAF3IP1 family.</text>
</comment>
<dbReference type="GO" id="GO:0042073">
    <property type="term" value="P:intraciliary transport"/>
    <property type="evidence" value="ECO:0007669"/>
    <property type="project" value="TreeGrafter"/>
</dbReference>
<dbReference type="InterPro" id="IPR042576">
    <property type="entry name" value="TRAF3IP1_N_sf"/>
</dbReference>
<evidence type="ECO:0000256" key="6">
    <source>
        <dbReference type="ARBA" id="ARBA00023212"/>
    </source>
</evidence>
<dbReference type="PANTHER" id="PTHR31363">
    <property type="entry name" value="TRAF3-INTERACTING PROTEIN 1"/>
    <property type="match status" value="1"/>
</dbReference>
<dbReference type="Pfam" id="PF10243">
    <property type="entry name" value="MIP-T3"/>
    <property type="match status" value="1"/>
</dbReference>
<dbReference type="GO" id="GO:0008017">
    <property type="term" value="F:microtubule binding"/>
    <property type="evidence" value="ECO:0007669"/>
    <property type="project" value="InterPro"/>
</dbReference>
<feature type="compositionally biased region" description="Polar residues" evidence="10">
    <location>
        <begin position="182"/>
        <end position="201"/>
    </location>
</feature>
<dbReference type="InterPro" id="IPR040468">
    <property type="entry name" value="TRAF3IP1_N"/>
</dbReference>
<dbReference type="EMBL" id="GEDC01030908">
    <property type="protein sequence ID" value="JAS06390.1"/>
    <property type="molecule type" value="Transcribed_RNA"/>
</dbReference>
<keyword evidence="6" id="KW-0206">Cytoskeleton</keyword>
<sequence length="287" mass="32035">MSEDIPLEVIKKTQSILSKHIKKPVLTEKLLKKPPFRFLHDIVTSVIKETGFLDGLFTSTEMVPDNITNKESKIIFLEKLIAAIKIASGTNITARPNKIVAGLDSIKTNELLQAMGKALQDKVDSKIIVETVLNKEAKKSSDKDVKNTKDGKPKLSKEKKSNVSSTKTKEVNKDSRSKQNVKKSLNNQDSVSKENTITETINPDLIVNDSKSKAIKNEDSKENDTKESRRKSIKSETTKKKKSNIVSDLNTSFDVKETLNEEENNALEHGQSNEMSHEASDELTKNT</sequence>
<dbReference type="GO" id="GO:0036064">
    <property type="term" value="C:ciliary basal body"/>
    <property type="evidence" value="ECO:0007669"/>
    <property type="project" value="TreeGrafter"/>
</dbReference>
<comment type="subcellular location">
    <subcellularLocation>
        <location evidence="2">Cytoplasm</location>
        <location evidence="2">Cytoskeleton</location>
        <location evidence="2">Cilium axoneme</location>
    </subcellularLocation>
    <subcellularLocation>
        <location evidence="1">Cytoplasm</location>
        <location evidence="1">Cytoskeleton</location>
        <location evidence="1">Cilium basal body</location>
    </subcellularLocation>
</comment>
<evidence type="ECO:0000256" key="5">
    <source>
        <dbReference type="ARBA" id="ARBA00023054"/>
    </source>
</evidence>
<dbReference type="AlphaFoldDB" id="A0A1B6BZI0"/>
<keyword evidence="3" id="KW-0963">Cytoplasm</keyword>
<evidence type="ECO:0000256" key="3">
    <source>
        <dbReference type="ARBA" id="ARBA00022490"/>
    </source>
</evidence>
<dbReference type="GO" id="GO:0070507">
    <property type="term" value="P:regulation of microtubule cytoskeleton organization"/>
    <property type="evidence" value="ECO:0007669"/>
    <property type="project" value="TreeGrafter"/>
</dbReference>
<accession>A0A1B6BZI0</accession>
<feature type="region of interest" description="Disordered" evidence="10">
    <location>
        <begin position="138"/>
        <end position="287"/>
    </location>
</feature>
<dbReference type="GO" id="GO:0005930">
    <property type="term" value="C:axoneme"/>
    <property type="evidence" value="ECO:0007669"/>
    <property type="project" value="UniProtKB-SubCell"/>
</dbReference>
<dbReference type="InterPro" id="IPR018799">
    <property type="entry name" value="TRAF3IP1"/>
</dbReference>
<evidence type="ECO:0000256" key="2">
    <source>
        <dbReference type="ARBA" id="ARBA00004430"/>
    </source>
</evidence>
<dbReference type="FunFam" id="1.10.418.50:FF:000001">
    <property type="entry name" value="TRAF3-interacting protein 1 isoform X1"/>
    <property type="match status" value="1"/>
</dbReference>
<dbReference type="PANTHER" id="PTHR31363:SF0">
    <property type="entry name" value="TRAF3-INTERACTING PROTEIN 1"/>
    <property type="match status" value="1"/>
</dbReference>
<evidence type="ECO:0000256" key="7">
    <source>
        <dbReference type="ARBA" id="ARBA00023273"/>
    </source>
</evidence>
<feature type="compositionally biased region" description="Basic and acidic residues" evidence="10">
    <location>
        <begin position="210"/>
        <end position="227"/>
    </location>
</feature>
<feature type="compositionally biased region" description="Polar residues" evidence="10">
    <location>
        <begin position="244"/>
        <end position="253"/>
    </location>
</feature>
<evidence type="ECO:0000259" key="11">
    <source>
        <dbReference type="Pfam" id="PF10243"/>
    </source>
</evidence>
<dbReference type="GO" id="GO:0060271">
    <property type="term" value="P:cilium assembly"/>
    <property type="evidence" value="ECO:0007669"/>
    <property type="project" value="TreeGrafter"/>
</dbReference>
<evidence type="ECO:0000256" key="9">
    <source>
        <dbReference type="ARBA" id="ARBA00070492"/>
    </source>
</evidence>
<evidence type="ECO:0000256" key="4">
    <source>
        <dbReference type="ARBA" id="ARBA00022794"/>
    </source>
</evidence>
<dbReference type="GO" id="GO:0048731">
    <property type="term" value="P:system development"/>
    <property type="evidence" value="ECO:0007669"/>
    <property type="project" value="UniProtKB-ARBA"/>
</dbReference>
<evidence type="ECO:0000256" key="10">
    <source>
        <dbReference type="SAM" id="MobiDB-lite"/>
    </source>
</evidence>
<dbReference type="GO" id="GO:0030992">
    <property type="term" value="C:intraciliary transport particle B"/>
    <property type="evidence" value="ECO:0007669"/>
    <property type="project" value="TreeGrafter"/>
</dbReference>
<evidence type="ECO:0000256" key="1">
    <source>
        <dbReference type="ARBA" id="ARBA00004120"/>
    </source>
</evidence>
<evidence type="ECO:0000256" key="8">
    <source>
        <dbReference type="ARBA" id="ARBA00043971"/>
    </source>
</evidence>
<dbReference type="Gene3D" id="1.10.418.50">
    <property type="entry name" value="Microtubule-binding protein MIP-T3"/>
    <property type="match status" value="1"/>
</dbReference>
<feature type="compositionally biased region" description="Basic and acidic residues" evidence="10">
    <location>
        <begin position="138"/>
        <end position="177"/>
    </location>
</feature>
<evidence type="ECO:0000313" key="12">
    <source>
        <dbReference type="EMBL" id="JAS06390.1"/>
    </source>
</evidence>
<feature type="domain" description="TRAF3-interacting protein 1 N-terminal" evidence="11">
    <location>
        <begin position="9"/>
        <end position="118"/>
    </location>
</feature>
<keyword evidence="4" id="KW-0970">Cilium biogenesis/degradation</keyword>
<name>A0A1B6BZI0_9HEMI</name>
<keyword evidence="5" id="KW-0175">Coiled coil</keyword>